<evidence type="ECO:0000313" key="1">
    <source>
        <dbReference type="EMBL" id="NYT49208.1"/>
    </source>
</evidence>
<dbReference type="RefSeq" id="WP_180154523.1">
    <property type="nucleotide sequence ID" value="NZ_JACCEM010000004.1"/>
</dbReference>
<dbReference type="AlphaFoldDB" id="A0A853FWL6"/>
<evidence type="ECO:0008006" key="3">
    <source>
        <dbReference type="Google" id="ProtNLM"/>
    </source>
</evidence>
<dbReference type="EMBL" id="JACCEM010000004">
    <property type="protein sequence ID" value="NYT49208.1"/>
    <property type="molecule type" value="Genomic_DNA"/>
</dbReference>
<dbReference type="Proteomes" id="UP000559809">
    <property type="component" value="Unassembled WGS sequence"/>
</dbReference>
<dbReference type="InterPro" id="IPR004260">
    <property type="entry name" value="Pyr-dimer_DNA_glycosylase"/>
</dbReference>
<gene>
    <name evidence="1" type="ORF">H0A72_07785</name>
</gene>
<sequence length="91" mass="10665">MRTFPLHAQCLMGKGHLLFFYSRLGYLAKRHAELIREMKRRGYKPSFTGIDRSQFPGIPDSCWNDWPPTEEALRLNRQRIQERTAKTALAS</sequence>
<reference evidence="1 2" key="1">
    <citation type="submission" date="2020-07" db="EMBL/GenBank/DDBJ databases">
        <title>Taxonomic revisions and descriptions of new bacterial species based on genomic comparisons in the high-G+C-content subgroup of the family Alcaligenaceae.</title>
        <authorList>
            <person name="Szabo A."/>
            <person name="Felfoldi T."/>
        </authorList>
    </citation>
    <scope>NUCLEOTIDE SEQUENCE [LARGE SCALE GENOMIC DNA]</scope>
    <source>
        <strain evidence="1 2">LMG 24012</strain>
    </source>
</reference>
<protein>
    <recommendedName>
        <fullName evidence="3">Endonuclease</fullName>
    </recommendedName>
</protein>
<dbReference type="SUPFAM" id="SSF47077">
    <property type="entry name" value="T4 endonuclease V"/>
    <property type="match status" value="1"/>
</dbReference>
<organism evidence="1 2">
    <name type="scientific">Parapusillimonas granuli</name>
    <dbReference type="NCBI Taxonomy" id="380911"/>
    <lineage>
        <taxon>Bacteria</taxon>
        <taxon>Pseudomonadati</taxon>
        <taxon>Pseudomonadota</taxon>
        <taxon>Betaproteobacteria</taxon>
        <taxon>Burkholderiales</taxon>
        <taxon>Alcaligenaceae</taxon>
        <taxon>Parapusillimonas</taxon>
    </lineage>
</organism>
<accession>A0A853FWL6</accession>
<comment type="caution">
    <text evidence="1">The sequence shown here is derived from an EMBL/GenBank/DDBJ whole genome shotgun (WGS) entry which is preliminary data.</text>
</comment>
<name>A0A853FWL6_9BURK</name>
<dbReference type="Gene3D" id="1.10.440.10">
    <property type="entry name" value="T4 endonuclease V"/>
    <property type="match status" value="1"/>
</dbReference>
<keyword evidence="2" id="KW-1185">Reference proteome</keyword>
<evidence type="ECO:0000313" key="2">
    <source>
        <dbReference type="Proteomes" id="UP000559809"/>
    </source>
</evidence>
<dbReference type="InterPro" id="IPR024796">
    <property type="entry name" value="T4_endonuc_V"/>
</dbReference>
<proteinExistence type="predicted"/>
<dbReference type="Pfam" id="PF03013">
    <property type="entry name" value="Pyr_excise"/>
    <property type="match status" value="1"/>
</dbReference>